<reference evidence="4 5" key="2">
    <citation type="submission" date="2016-05" db="EMBL/GenBank/DDBJ databases">
        <authorList>
            <person name="Naeem Raeece"/>
        </authorList>
    </citation>
    <scope>NUCLEOTIDE SEQUENCE [LARGE SCALE GENOMIC DNA]</scope>
</reference>
<dbReference type="SUPFAM" id="SSF69572">
    <property type="entry name" value="Activating enzymes of the ubiquitin-like proteins"/>
    <property type="match status" value="1"/>
</dbReference>
<dbReference type="GO" id="GO:0016779">
    <property type="term" value="F:nucleotidyltransferase activity"/>
    <property type="evidence" value="ECO:0007669"/>
    <property type="project" value="TreeGrafter"/>
</dbReference>
<dbReference type="AlphaFoldDB" id="A0A1A8VZU8"/>
<dbReference type="InterPro" id="IPR000594">
    <property type="entry name" value="ThiF_NAD_FAD-bd"/>
</dbReference>
<evidence type="ECO:0000313" key="3">
    <source>
        <dbReference type="EMBL" id="SBS93509.1"/>
    </source>
</evidence>
<dbReference type="GO" id="GO:0004792">
    <property type="term" value="F:thiosulfate-cyanide sulfurtransferase activity"/>
    <property type="evidence" value="ECO:0007669"/>
    <property type="project" value="TreeGrafter"/>
</dbReference>
<protein>
    <submittedName>
        <fullName evidence="2">Ubiquitin-activating enzyme, putative</fullName>
    </submittedName>
</protein>
<dbReference type="PANTHER" id="PTHR10953">
    <property type="entry name" value="UBIQUITIN-ACTIVATING ENZYME E1"/>
    <property type="match status" value="1"/>
</dbReference>
<evidence type="ECO:0000313" key="4">
    <source>
        <dbReference type="Proteomes" id="UP000078546"/>
    </source>
</evidence>
<dbReference type="EMBL" id="FLQU01000382">
    <property type="protein sequence ID" value="SBS84915.1"/>
    <property type="molecule type" value="Genomic_DNA"/>
</dbReference>
<dbReference type="Gene3D" id="3.40.250.10">
    <property type="entry name" value="Rhodanese-like domain"/>
    <property type="match status" value="1"/>
</dbReference>
<evidence type="ECO:0000313" key="5">
    <source>
        <dbReference type="Proteomes" id="UP000078560"/>
    </source>
</evidence>
<dbReference type="InterPro" id="IPR035985">
    <property type="entry name" value="Ubiquitin-activating_enz"/>
</dbReference>
<dbReference type="Proteomes" id="UP000078546">
    <property type="component" value="Unassembled WGS sequence"/>
</dbReference>
<accession>A0A1A8VZU8</accession>
<evidence type="ECO:0000259" key="1">
    <source>
        <dbReference type="Pfam" id="PF00899"/>
    </source>
</evidence>
<reference evidence="2" key="1">
    <citation type="submission" date="2016-05" db="EMBL/GenBank/DDBJ databases">
        <authorList>
            <person name="Lavstsen T."/>
            <person name="Jespersen J.S."/>
        </authorList>
    </citation>
    <scope>NUCLEOTIDE SEQUENCE [LARGE SCALE GENOMIC DNA]</scope>
</reference>
<dbReference type="InterPro" id="IPR045886">
    <property type="entry name" value="ThiF/MoeB/HesA"/>
</dbReference>
<dbReference type="Proteomes" id="UP000078560">
    <property type="component" value="Unassembled WGS sequence"/>
</dbReference>
<dbReference type="PANTHER" id="PTHR10953:SF102">
    <property type="entry name" value="ADENYLYLTRANSFERASE AND SULFURTRANSFERASE MOCS3"/>
    <property type="match status" value="1"/>
</dbReference>
<organism evidence="2 5">
    <name type="scientific">Plasmodium ovale curtisi</name>
    <dbReference type="NCBI Taxonomy" id="864141"/>
    <lineage>
        <taxon>Eukaryota</taxon>
        <taxon>Sar</taxon>
        <taxon>Alveolata</taxon>
        <taxon>Apicomplexa</taxon>
        <taxon>Aconoidasida</taxon>
        <taxon>Haemosporida</taxon>
        <taxon>Plasmodiidae</taxon>
        <taxon>Plasmodium</taxon>
        <taxon>Plasmodium (Plasmodium)</taxon>
    </lineage>
</organism>
<dbReference type="EMBL" id="FLQV01000475">
    <property type="protein sequence ID" value="SBS93509.1"/>
    <property type="molecule type" value="Genomic_DNA"/>
</dbReference>
<gene>
    <name evidence="3" type="ORF">POVCU1_025900</name>
    <name evidence="2" type="ORF">POVCU2_0028660</name>
</gene>
<dbReference type="VEuPathDB" id="PlasmoDB:PocGH01_11015200"/>
<proteinExistence type="predicted"/>
<dbReference type="InterPro" id="IPR036873">
    <property type="entry name" value="Rhodanese-like_dom_sf"/>
</dbReference>
<feature type="domain" description="THIF-type NAD/FAD binding fold" evidence="1">
    <location>
        <begin position="93"/>
        <end position="326"/>
    </location>
</feature>
<dbReference type="Pfam" id="PF00899">
    <property type="entry name" value="ThiF"/>
    <property type="match status" value="1"/>
</dbReference>
<dbReference type="GO" id="GO:0005737">
    <property type="term" value="C:cytoplasm"/>
    <property type="evidence" value="ECO:0007669"/>
    <property type="project" value="TreeGrafter"/>
</dbReference>
<sequence>MIYLRLSRFASSSYVTYGLCLLLGYHLKGIAKWMNKRKNIYVQIWDLLYDKVKTLFFNAYFFSFCCKTVEKMERDLFYKNFDKKIVEKHGKYMNIYDIPLNSLEKIFETKILVIGIGGLGSPVCLYLSKFGFKEIGLVDGDKVEKSNLHRQIIHMEKHIGLNKTLSAKISIKYFDKNVNIKCYPFYLNKENGLKIIKNYDIIIDCCDNISTRFLINDLCILYKKKIIFGSALGLYGQLNVFNLSDKNSNCYRCLKNFNNHTDRNDCDENGILSTVTGVIGLLQSNEVIKLASHSYKNILTNFLTYNSFSSKKPFEMLNINHKNRDCICSCYSSKEIYNFIITNNYNSSISCDTECIKGSLLSYKYDIDVFNFVNILNKNFHFFNFPIDHMIILDVRKCNNTNVYGLKNSIKWSYYDIMELINSYTNNMSKMVPIIYNKLDLAPIEGNIVIIVICRRGIDSLKITKYFNKLFSSEENCAIYPNREKTFAHLLDSSPNVPTADESVGKHILGKKRIFTYNMKGGYLELQKKVFKNLPFL</sequence>
<dbReference type="Gene3D" id="3.40.50.720">
    <property type="entry name" value="NAD(P)-binding Rossmann-like Domain"/>
    <property type="match status" value="1"/>
</dbReference>
<evidence type="ECO:0000313" key="2">
    <source>
        <dbReference type="EMBL" id="SBS84915.1"/>
    </source>
</evidence>
<name>A0A1A8VZU8_PLAOA</name>
<dbReference type="GO" id="GO:0042292">
    <property type="term" value="F:URM1 activating enzyme activity"/>
    <property type="evidence" value="ECO:0007669"/>
    <property type="project" value="TreeGrafter"/>
</dbReference>
<dbReference type="CDD" id="cd00757">
    <property type="entry name" value="ThiF_MoeB_HesA_family"/>
    <property type="match status" value="1"/>
</dbReference>